<protein>
    <submittedName>
        <fullName evidence="1">Uncharacterized protein</fullName>
    </submittedName>
</protein>
<gene>
    <name evidence="1" type="ordered locus">CPS_0406</name>
</gene>
<dbReference type="KEGG" id="cps:CPS_0406"/>
<proteinExistence type="predicted"/>
<dbReference type="STRING" id="167879.CPS_0406"/>
<dbReference type="Proteomes" id="UP000000547">
    <property type="component" value="Chromosome"/>
</dbReference>
<dbReference type="HOGENOM" id="CLU_3402944_0_0_6"/>
<sequence length="30" mass="3667">MERVYSRINSKPLEIKQFNQFSLIKIVKRT</sequence>
<evidence type="ECO:0000313" key="1">
    <source>
        <dbReference type="EMBL" id="AAZ26812.1"/>
    </source>
</evidence>
<dbReference type="AlphaFoldDB" id="Q489V0"/>
<name>Q489V0_COLP3</name>
<organism evidence="1 2">
    <name type="scientific">Colwellia psychrerythraea (strain 34H / ATCC BAA-681)</name>
    <name type="common">Vibrio psychroerythus</name>
    <dbReference type="NCBI Taxonomy" id="167879"/>
    <lineage>
        <taxon>Bacteria</taxon>
        <taxon>Pseudomonadati</taxon>
        <taxon>Pseudomonadota</taxon>
        <taxon>Gammaproteobacteria</taxon>
        <taxon>Alteromonadales</taxon>
        <taxon>Colwelliaceae</taxon>
        <taxon>Colwellia</taxon>
    </lineage>
</organism>
<evidence type="ECO:0000313" key="2">
    <source>
        <dbReference type="Proteomes" id="UP000000547"/>
    </source>
</evidence>
<dbReference type="EMBL" id="CP000083">
    <property type="protein sequence ID" value="AAZ26812.1"/>
    <property type="molecule type" value="Genomic_DNA"/>
</dbReference>
<reference evidence="1" key="1">
    <citation type="journal article" date="2005" name="Proc. Natl. Acad. Sci. U.S.A.">
        <title>The psychrophilic lifestyle as revealed by the genome sequence of Colwellia psychrerythraea 34H through genomic and proteomic analyses.</title>
        <authorList>
            <person name="Methe B.A."/>
            <person name="Nelson K.E."/>
            <person name="Deming J.W."/>
            <person name="Momen B."/>
            <person name="Melamud E."/>
            <person name="Zhang X."/>
            <person name="Moult J."/>
            <person name="Madupu R."/>
            <person name="Nelson W.C."/>
            <person name="Dodson R.J."/>
            <person name="Brinkac L.M."/>
            <person name="Daugherty S.C."/>
            <person name="Durkin A.S."/>
            <person name="DeBoy R.T."/>
            <person name="Kolonay J.F."/>
            <person name="Sullivan S.A."/>
            <person name="Zhou L."/>
            <person name="Davidsen T.M."/>
            <person name="Wu M."/>
            <person name="Huston A.L."/>
            <person name="Lewis M."/>
            <person name="Weaver B."/>
            <person name="Weidman J.F."/>
            <person name="Khouri H."/>
            <person name="Utterback T.R."/>
            <person name="Feldblyum T.V."/>
            <person name="Fraser C.M."/>
        </authorList>
    </citation>
    <scope>NUCLEOTIDE SEQUENCE [LARGE SCALE GENOMIC DNA]</scope>
    <source>
        <strain evidence="1">34H</strain>
    </source>
</reference>
<accession>Q489V0</accession>